<evidence type="ECO:0000256" key="9">
    <source>
        <dbReference type="ARBA" id="ARBA00049893"/>
    </source>
</evidence>
<dbReference type="RefSeq" id="WP_169664021.1">
    <property type="nucleotide sequence ID" value="NZ_CP076132.1"/>
</dbReference>
<dbReference type="Pfam" id="PF02578">
    <property type="entry name" value="Cu-oxidase_4"/>
    <property type="match status" value="1"/>
</dbReference>
<dbReference type="InterPro" id="IPR011324">
    <property type="entry name" value="Cytotoxic_necrot_fac-like_cat"/>
</dbReference>
<evidence type="ECO:0000256" key="10">
    <source>
        <dbReference type="RuleBase" id="RU361274"/>
    </source>
</evidence>
<dbReference type="Gene3D" id="3.60.140.10">
    <property type="entry name" value="CNF1/YfiH-like putative cysteine hydrolases"/>
    <property type="match status" value="1"/>
</dbReference>
<dbReference type="PANTHER" id="PTHR30616:SF2">
    <property type="entry name" value="PURINE NUCLEOSIDE PHOSPHORYLASE LACC1"/>
    <property type="match status" value="1"/>
</dbReference>
<dbReference type="InterPro" id="IPR003730">
    <property type="entry name" value="Cu_polyphenol_OxRdtase"/>
</dbReference>
<protein>
    <recommendedName>
        <fullName evidence="10">Purine nucleoside phosphorylase</fullName>
    </recommendedName>
</protein>
<proteinExistence type="inferred from homology"/>
<sequence>MLETLSFSLLKDEPIHHFITTRNGGVSQVPFDSLNLGNLAHDKKEDVLENRKRVKEALGCDHLFIGDQQHTNTIGIIKEDNLEDLISSPLPFPKTDGLITNVRGVGLLTLAADCTPILLFDPIQKVIGAIHSGWKGTELKILTKGIEGMNNEFGCQPSDIKVCFGPFIKKETYEIGLEVAQLFEEAYPEIIDQVLSEHPDVQKRYLDITACQKYQCKTNGILEQNIEFMPINTFTDHRFFSARKASPNQTGRFGGAIVLV</sequence>
<evidence type="ECO:0000256" key="6">
    <source>
        <dbReference type="ARBA" id="ARBA00022833"/>
    </source>
</evidence>
<dbReference type="GO" id="GO:0005507">
    <property type="term" value="F:copper ion binding"/>
    <property type="evidence" value="ECO:0007669"/>
    <property type="project" value="TreeGrafter"/>
</dbReference>
<dbReference type="AlphaFoldDB" id="A0AAX1N6Y4"/>
<dbReference type="GO" id="GO:0016787">
    <property type="term" value="F:hydrolase activity"/>
    <property type="evidence" value="ECO:0007669"/>
    <property type="project" value="UniProtKB-KW"/>
</dbReference>
<dbReference type="GO" id="GO:0017061">
    <property type="term" value="F:S-methyl-5-thioadenosine phosphorylase activity"/>
    <property type="evidence" value="ECO:0007669"/>
    <property type="project" value="UniProtKB-EC"/>
</dbReference>
<evidence type="ECO:0000256" key="8">
    <source>
        <dbReference type="ARBA" id="ARBA00048968"/>
    </source>
</evidence>
<dbReference type="Proteomes" id="UP000678679">
    <property type="component" value="Chromosome 1"/>
</dbReference>
<evidence type="ECO:0000256" key="1">
    <source>
        <dbReference type="ARBA" id="ARBA00000553"/>
    </source>
</evidence>
<gene>
    <name evidence="11" type="primary">pgeF</name>
    <name evidence="11" type="ORF">KMW28_06945</name>
</gene>
<dbReference type="KEGG" id="fya:KMW28_06945"/>
<keyword evidence="3" id="KW-0808">Transferase</keyword>
<keyword evidence="12" id="KW-1185">Reference proteome</keyword>
<keyword evidence="6" id="KW-0862">Zinc</keyword>
<comment type="catalytic activity">
    <reaction evidence="8">
        <text>adenosine + phosphate = alpha-D-ribose 1-phosphate + adenine</text>
        <dbReference type="Rhea" id="RHEA:27642"/>
        <dbReference type="ChEBI" id="CHEBI:16335"/>
        <dbReference type="ChEBI" id="CHEBI:16708"/>
        <dbReference type="ChEBI" id="CHEBI:43474"/>
        <dbReference type="ChEBI" id="CHEBI:57720"/>
        <dbReference type="EC" id="2.4.2.1"/>
    </reaction>
    <physiologicalReaction direction="left-to-right" evidence="8">
        <dbReference type="Rhea" id="RHEA:27643"/>
    </physiologicalReaction>
</comment>
<dbReference type="CDD" id="cd16833">
    <property type="entry name" value="YfiH"/>
    <property type="match status" value="1"/>
</dbReference>
<comment type="catalytic activity">
    <reaction evidence="1">
        <text>inosine + phosphate = alpha-D-ribose 1-phosphate + hypoxanthine</text>
        <dbReference type="Rhea" id="RHEA:27646"/>
        <dbReference type="ChEBI" id="CHEBI:17368"/>
        <dbReference type="ChEBI" id="CHEBI:17596"/>
        <dbReference type="ChEBI" id="CHEBI:43474"/>
        <dbReference type="ChEBI" id="CHEBI:57720"/>
        <dbReference type="EC" id="2.4.2.1"/>
    </reaction>
    <physiologicalReaction direction="left-to-right" evidence="1">
        <dbReference type="Rhea" id="RHEA:27647"/>
    </physiologicalReaction>
</comment>
<comment type="catalytic activity">
    <reaction evidence="7">
        <text>adenosine + H2O + H(+) = inosine + NH4(+)</text>
        <dbReference type="Rhea" id="RHEA:24408"/>
        <dbReference type="ChEBI" id="CHEBI:15377"/>
        <dbReference type="ChEBI" id="CHEBI:15378"/>
        <dbReference type="ChEBI" id="CHEBI:16335"/>
        <dbReference type="ChEBI" id="CHEBI:17596"/>
        <dbReference type="ChEBI" id="CHEBI:28938"/>
        <dbReference type="EC" id="3.5.4.4"/>
    </reaction>
    <physiologicalReaction direction="left-to-right" evidence="7">
        <dbReference type="Rhea" id="RHEA:24409"/>
    </physiologicalReaction>
</comment>
<dbReference type="NCBIfam" id="TIGR00726">
    <property type="entry name" value="peptidoglycan editing factor PgeF"/>
    <property type="match status" value="1"/>
</dbReference>
<evidence type="ECO:0000256" key="7">
    <source>
        <dbReference type="ARBA" id="ARBA00047989"/>
    </source>
</evidence>
<comment type="similarity">
    <text evidence="2 10">Belongs to the purine nucleoside phosphorylase YfiH/LACC1 family.</text>
</comment>
<evidence type="ECO:0000256" key="5">
    <source>
        <dbReference type="ARBA" id="ARBA00022801"/>
    </source>
</evidence>
<comment type="catalytic activity">
    <reaction evidence="9">
        <text>S-methyl-5'-thioadenosine + phosphate = 5-(methylsulfanyl)-alpha-D-ribose 1-phosphate + adenine</text>
        <dbReference type="Rhea" id="RHEA:11852"/>
        <dbReference type="ChEBI" id="CHEBI:16708"/>
        <dbReference type="ChEBI" id="CHEBI:17509"/>
        <dbReference type="ChEBI" id="CHEBI:43474"/>
        <dbReference type="ChEBI" id="CHEBI:58533"/>
        <dbReference type="EC" id="2.4.2.28"/>
    </reaction>
    <physiologicalReaction direction="left-to-right" evidence="9">
        <dbReference type="Rhea" id="RHEA:11853"/>
    </physiologicalReaction>
</comment>
<keyword evidence="4" id="KW-0479">Metal-binding</keyword>
<name>A0AAX1N6Y4_9BACT</name>
<dbReference type="PANTHER" id="PTHR30616">
    <property type="entry name" value="UNCHARACTERIZED PROTEIN YFIH"/>
    <property type="match status" value="1"/>
</dbReference>
<dbReference type="EMBL" id="CP076132">
    <property type="protein sequence ID" value="QWG03314.1"/>
    <property type="molecule type" value="Genomic_DNA"/>
</dbReference>
<evidence type="ECO:0000256" key="2">
    <source>
        <dbReference type="ARBA" id="ARBA00007353"/>
    </source>
</evidence>
<accession>A0AAX1N6Y4</accession>
<keyword evidence="5" id="KW-0378">Hydrolase</keyword>
<evidence type="ECO:0000313" key="11">
    <source>
        <dbReference type="EMBL" id="QWG03314.1"/>
    </source>
</evidence>
<evidence type="ECO:0000256" key="4">
    <source>
        <dbReference type="ARBA" id="ARBA00022723"/>
    </source>
</evidence>
<dbReference type="InterPro" id="IPR038371">
    <property type="entry name" value="Cu_polyphenol_OxRdtase_sf"/>
</dbReference>
<evidence type="ECO:0000313" key="12">
    <source>
        <dbReference type="Proteomes" id="UP000678679"/>
    </source>
</evidence>
<organism evidence="11 12">
    <name type="scientific">Flammeovirga yaeyamensis</name>
    <dbReference type="NCBI Taxonomy" id="367791"/>
    <lineage>
        <taxon>Bacteria</taxon>
        <taxon>Pseudomonadati</taxon>
        <taxon>Bacteroidota</taxon>
        <taxon>Cytophagia</taxon>
        <taxon>Cytophagales</taxon>
        <taxon>Flammeovirgaceae</taxon>
        <taxon>Flammeovirga</taxon>
    </lineage>
</organism>
<reference evidence="11 12" key="1">
    <citation type="submission" date="2021-05" db="EMBL/GenBank/DDBJ databases">
        <title>Comparative genomic studies on the polysaccharide-degrading batcterial strains of the Flammeovirga genus.</title>
        <authorList>
            <person name="Zewei F."/>
            <person name="Zheng Z."/>
            <person name="Yu L."/>
            <person name="Ruyue G."/>
            <person name="Yanhong M."/>
            <person name="Yuanyuan C."/>
            <person name="Jingyan G."/>
            <person name="Wenjun H."/>
        </authorList>
    </citation>
    <scope>NUCLEOTIDE SEQUENCE [LARGE SCALE GENOMIC DNA]</scope>
    <source>
        <strain evidence="11 12">NBRC:100898</strain>
    </source>
</reference>
<dbReference type="SUPFAM" id="SSF64438">
    <property type="entry name" value="CNF1/YfiH-like putative cysteine hydrolases"/>
    <property type="match status" value="1"/>
</dbReference>
<evidence type="ECO:0000256" key="3">
    <source>
        <dbReference type="ARBA" id="ARBA00022679"/>
    </source>
</evidence>